<feature type="compositionally biased region" description="Basic and acidic residues" evidence="3">
    <location>
        <begin position="80"/>
        <end position="89"/>
    </location>
</feature>
<name>A0A834LG16_RHOSS</name>
<sequence>MADTMIADMPTNTNPTRSKKGGRTRKALKPTNQSPDEPITSAGVVATPPEDAAAGKENHESLSQPKKTKSKKKPDLSSNFEKELEEMQEKLQQLRIEKEQTEEMVKARDEMLKQKDEEIKKLQKIKEFKPTMTFPIALSVGDRELEKKEKKKGCPQMKRPSPPYILWCKDQWNEIKKVNPEAEFKDISTILGTKWKTVTAEEKKPYEEKYQAEKEAYLKVVGNEKRENEAMKLLEEEQKQKTAMELLEQKEKDPLKPKQPMSAFFVFANARRAALVSENKSVVEVAKITGEEWKNMTEKQKKPYEKIAKTNKERYAEEMEAYKQKKEEEAINLKNEDEEQMKIQKQEALQLLKKKEKAENIIKKTKENRQKKKQQKEEKNADPNKPKKPASSFILFRKEIRKNLMEERPGINNSTLNALVSVKWKELSEQDKLIWNEKAAKAMEAYKKELEEYNKIAEVKENSKA</sequence>
<feature type="DNA-binding region" description="HMG box" evidence="1">
    <location>
        <begin position="386"/>
        <end position="454"/>
    </location>
</feature>
<dbReference type="AlphaFoldDB" id="A0A834LG16"/>
<keyword evidence="1" id="KW-0238">DNA-binding</keyword>
<protein>
    <recommendedName>
        <fullName evidence="4">HMG box domain-containing protein</fullName>
    </recommendedName>
</protein>
<evidence type="ECO:0000256" key="1">
    <source>
        <dbReference type="PROSITE-ProRule" id="PRU00267"/>
    </source>
</evidence>
<organism evidence="5 6">
    <name type="scientific">Rhododendron simsii</name>
    <name type="common">Sims's rhododendron</name>
    <dbReference type="NCBI Taxonomy" id="118357"/>
    <lineage>
        <taxon>Eukaryota</taxon>
        <taxon>Viridiplantae</taxon>
        <taxon>Streptophyta</taxon>
        <taxon>Embryophyta</taxon>
        <taxon>Tracheophyta</taxon>
        <taxon>Spermatophyta</taxon>
        <taxon>Magnoliopsida</taxon>
        <taxon>eudicotyledons</taxon>
        <taxon>Gunneridae</taxon>
        <taxon>Pentapetalae</taxon>
        <taxon>asterids</taxon>
        <taxon>Ericales</taxon>
        <taxon>Ericaceae</taxon>
        <taxon>Ericoideae</taxon>
        <taxon>Rhodoreae</taxon>
        <taxon>Rhododendron</taxon>
    </lineage>
</organism>
<dbReference type="InterPro" id="IPR036910">
    <property type="entry name" value="HMG_box_dom_sf"/>
</dbReference>
<feature type="domain" description="HMG box" evidence="4">
    <location>
        <begin position="257"/>
        <end position="323"/>
    </location>
</feature>
<keyword evidence="6" id="KW-1185">Reference proteome</keyword>
<feature type="region of interest" description="Disordered" evidence="3">
    <location>
        <begin position="359"/>
        <end position="393"/>
    </location>
</feature>
<dbReference type="Gene3D" id="1.10.30.10">
    <property type="entry name" value="High mobility group box domain"/>
    <property type="match status" value="3"/>
</dbReference>
<dbReference type="PANTHER" id="PTHR46912">
    <property type="entry name" value="HIGH MOBILITY GROUP B PROTEIN 13"/>
    <property type="match status" value="1"/>
</dbReference>
<dbReference type="SMART" id="SM00398">
    <property type="entry name" value="HMG"/>
    <property type="match status" value="3"/>
</dbReference>
<dbReference type="Proteomes" id="UP000626092">
    <property type="component" value="Unassembled WGS sequence"/>
</dbReference>
<comment type="caution">
    <text evidence="5">The sequence shown here is derived from an EMBL/GenBank/DDBJ whole genome shotgun (WGS) entry which is preliminary data.</text>
</comment>
<evidence type="ECO:0000313" key="6">
    <source>
        <dbReference type="Proteomes" id="UP000626092"/>
    </source>
</evidence>
<feature type="compositionally biased region" description="Basic and acidic residues" evidence="3">
    <location>
        <begin position="375"/>
        <end position="385"/>
    </location>
</feature>
<proteinExistence type="predicted"/>
<dbReference type="Pfam" id="PF00505">
    <property type="entry name" value="HMG_box"/>
    <property type="match status" value="3"/>
</dbReference>
<feature type="compositionally biased region" description="Basic and acidic residues" evidence="3">
    <location>
        <begin position="359"/>
        <end position="368"/>
    </location>
</feature>
<feature type="coiled-coil region" evidence="2">
    <location>
        <begin position="436"/>
        <end position="463"/>
    </location>
</feature>
<feature type="domain" description="HMG box" evidence="4">
    <location>
        <begin position="157"/>
        <end position="225"/>
    </location>
</feature>
<reference evidence="5" key="1">
    <citation type="submission" date="2019-11" db="EMBL/GenBank/DDBJ databases">
        <authorList>
            <person name="Liu Y."/>
            <person name="Hou J."/>
            <person name="Li T.-Q."/>
            <person name="Guan C.-H."/>
            <person name="Wu X."/>
            <person name="Wu H.-Z."/>
            <person name="Ling F."/>
            <person name="Zhang R."/>
            <person name="Shi X.-G."/>
            <person name="Ren J.-P."/>
            <person name="Chen E.-F."/>
            <person name="Sun J.-M."/>
        </authorList>
    </citation>
    <scope>NUCLEOTIDE SEQUENCE</scope>
    <source>
        <strain evidence="5">Adult_tree_wgs_1</strain>
        <tissue evidence="5">Leaves</tissue>
    </source>
</reference>
<gene>
    <name evidence="5" type="ORF">RHSIM_Rhsim07G0083500</name>
</gene>
<evidence type="ECO:0000256" key="3">
    <source>
        <dbReference type="SAM" id="MobiDB-lite"/>
    </source>
</evidence>
<dbReference type="GO" id="GO:0003677">
    <property type="term" value="F:DNA binding"/>
    <property type="evidence" value="ECO:0007669"/>
    <property type="project" value="UniProtKB-UniRule"/>
</dbReference>
<evidence type="ECO:0000259" key="4">
    <source>
        <dbReference type="PROSITE" id="PS50118"/>
    </source>
</evidence>
<feature type="DNA-binding region" description="HMG box" evidence="1">
    <location>
        <begin position="157"/>
        <end position="225"/>
    </location>
</feature>
<evidence type="ECO:0000256" key="2">
    <source>
        <dbReference type="SAM" id="Coils"/>
    </source>
</evidence>
<dbReference type="OrthoDB" id="1919336at2759"/>
<feature type="domain" description="HMG box" evidence="4">
    <location>
        <begin position="386"/>
        <end position="454"/>
    </location>
</feature>
<dbReference type="InterPro" id="IPR044601">
    <property type="entry name" value="HMGB6/HMGB13"/>
</dbReference>
<dbReference type="CDD" id="cd22006">
    <property type="entry name" value="HMG-box_AtHMGB6-like_rpt1"/>
    <property type="match status" value="1"/>
</dbReference>
<evidence type="ECO:0000313" key="5">
    <source>
        <dbReference type="EMBL" id="KAF7138181.1"/>
    </source>
</evidence>
<feature type="region of interest" description="Disordered" evidence="3">
    <location>
        <begin position="1"/>
        <end position="89"/>
    </location>
</feature>
<accession>A0A834LG16</accession>
<keyword evidence="2" id="KW-0175">Coiled coil</keyword>
<dbReference type="PROSITE" id="PS50118">
    <property type="entry name" value="HMG_BOX_2"/>
    <property type="match status" value="3"/>
</dbReference>
<keyword evidence="1" id="KW-0539">Nucleus</keyword>
<feature type="compositionally biased region" description="Basic residues" evidence="3">
    <location>
        <begin position="17"/>
        <end position="28"/>
    </location>
</feature>
<dbReference type="EMBL" id="WJXA01000007">
    <property type="protein sequence ID" value="KAF7138181.1"/>
    <property type="molecule type" value="Genomic_DNA"/>
</dbReference>
<dbReference type="InterPro" id="IPR009071">
    <property type="entry name" value="HMG_box_dom"/>
</dbReference>
<dbReference type="SUPFAM" id="SSF47095">
    <property type="entry name" value="HMG-box"/>
    <property type="match status" value="3"/>
</dbReference>
<dbReference type="GO" id="GO:0005634">
    <property type="term" value="C:nucleus"/>
    <property type="evidence" value="ECO:0007669"/>
    <property type="project" value="UniProtKB-UniRule"/>
</dbReference>
<dbReference type="PANTHER" id="PTHR46912:SF1">
    <property type="entry name" value="HIGH MOBILITY GROUP B PROTEIN 13"/>
    <property type="match status" value="1"/>
</dbReference>
<feature type="DNA-binding region" description="HMG box" evidence="1">
    <location>
        <begin position="257"/>
        <end position="323"/>
    </location>
</feature>